<sequence length="196" mass="21896">MNVRKIREDLGRAKASCARRDPMRALYLTITALKDLGGQPAPTDLRSDFRTTVSELVADPGLKDILPASLAYQPGSEKELLQLLSDSYKKLQDSAEEEDYESTLQRKLNIDRNLREGKKLLSEGRPSEADACFAEVMKYYKDEQAVFAMMATAMLNAGEYVRALGHARNGLKEAPDNLELLQLANECTRLRTLNGN</sequence>
<proteinExistence type="predicted"/>
<evidence type="ECO:0000313" key="1">
    <source>
        <dbReference type="EMBL" id="SCM70033.1"/>
    </source>
</evidence>
<dbReference type="EMBL" id="FMJC01000001">
    <property type="protein sequence ID" value="SCM70033.1"/>
    <property type="molecule type" value="Genomic_DNA"/>
</dbReference>
<reference evidence="1" key="1">
    <citation type="submission" date="2016-08" db="EMBL/GenBank/DDBJ databases">
        <authorList>
            <person name="Seilhamer J.J."/>
        </authorList>
    </citation>
    <scope>NUCLEOTIDE SEQUENCE</scope>
    <source>
        <strain evidence="1">86-1</strain>
    </source>
</reference>
<protein>
    <submittedName>
        <fullName evidence="1">Uncharacterized protein</fullName>
    </submittedName>
</protein>
<dbReference type="SUPFAM" id="SSF48452">
    <property type="entry name" value="TPR-like"/>
    <property type="match status" value="1"/>
</dbReference>
<dbReference type="AlphaFoldDB" id="A0A212KXN6"/>
<dbReference type="RefSeq" id="WP_179981555.1">
    <property type="nucleotide sequence ID" value="NZ_LT608333.1"/>
</dbReference>
<organism evidence="1">
    <name type="scientific">uncultured Desulfovibrio sp</name>
    <dbReference type="NCBI Taxonomy" id="167968"/>
    <lineage>
        <taxon>Bacteria</taxon>
        <taxon>Pseudomonadati</taxon>
        <taxon>Thermodesulfobacteriota</taxon>
        <taxon>Desulfovibrionia</taxon>
        <taxon>Desulfovibrionales</taxon>
        <taxon>Desulfovibrionaceae</taxon>
        <taxon>Desulfovibrio</taxon>
        <taxon>environmental samples</taxon>
    </lineage>
</organism>
<dbReference type="InterPro" id="IPR011990">
    <property type="entry name" value="TPR-like_helical_dom_sf"/>
</dbReference>
<gene>
    <name evidence="1" type="ORF">KL86DES1_10145</name>
</gene>
<name>A0A212KXN6_9BACT</name>
<dbReference type="Gene3D" id="1.25.40.10">
    <property type="entry name" value="Tetratricopeptide repeat domain"/>
    <property type="match status" value="1"/>
</dbReference>
<accession>A0A212KXN6</accession>